<evidence type="ECO:0000256" key="1">
    <source>
        <dbReference type="ARBA" id="ARBA00022723"/>
    </source>
</evidence>
<accession>A0A061J6R2</accession>
<protein>
    <recommendedName>
        <fullName evidence="4">RanBP2-type domain-containing protein</fullName>
    </recommendedName>
</protein>
<keyword evidence="2" id="KW-0863">Zinc-finger</keyword>
<evidence type="ECO:0000256" key="2">
    <source>
        <dbReference type="ARBA" id="ARBA00022771"/>
    </source>
</evidence>
<keyword evidence="1" id="KW-0479">Metal-binding</keyword>
<dbReference type="OrthoDB" id="238143at2759"/>
<name>A0A061J6R2_TRYRA</name>
<evidence type="ECO:0000313" key="5">
    <source>
        <dbReference type="EMBL" id="ESL10549.1"/>
    </source>
</evidence>
<comment type="caution">
    <text evidence="5">The sequence shown here is derived from an EMBL/GenBank/DDBJ whole genome shotgun (WGS) entry which is preliminary data.</text>
</comment>
<organism evidence="5 6">
    <name type="scientific">Trypanosoma rangeli SC58</name>
    <dbReference type="NCBI Taxonomy" id="429131"/>
    <lineage>
        <taxon>Eukaryota</taxon>
        <taxon>Discoba</taxon>
        <taxon>Euglenozoa</taxon>
        <taxon>Kinetoplastea</taxon>
        <taxon>Metakinetoplastina</taxon>
        <taxon>Trypanosomatida</taxon>
        <taxon>Trypanosomatidae</taxon>
        <taxon>Trypanosoma</taxon>
        <taxon>Herpetosoma</taxon>
    </lineage>
</organism>
<dbReference type="InterPro" id="IPR001876">
    <property type="entry name" value="Znf_RanBP2"/>
</dbReference>
<evidence type="ECO:0000313" key="6">
    <source>
        <dbReference type="Proteomes" id="UP000031737"/>
    </source>
</evidence>
<dbReference type="Proteomes" id="UP000031737">
    <property type="component" value="Unassembled WGS sequence"/>
</dbReference>
<dbReference type="PROSITE" id="PS01358">
    <property type="entry name" value="ZF_RANBP2_1"/>
    <property type="match status" value="2"/>
</dbReference>
<dbReference type="EMBL" id="AUPL01001718">
    <property type="protein sequence ID" value="ESL10549.1"/>
    <property type="molecule type" value="Genomic_DNA"/>
</dbReference>
<reference evidence="5 6" key="1">
    <citation type="submission" date="2013-07" db="EMBL/GenBank/DDBJ databases">
        <authorList>
            <person name="Stoco P.H."/>
            <person name="Wagner G."/>
            <person name="Gerber A."/>
            <person name="Zaha A."/>
            <person name="Thompson C."/>
            <person name="Bartholomeu D.C."/>
            <person name="Luckemeyer D.D."/>
            <person name="Bahia D."/>
            <person name="Loreto E."/>
            <person name="Prestes E.B."/>
            <person name="Lima F.M."/>
            <person name="Rodrigues-Luiz G."/>
            <person name="Vallejo G.A."/>
            <person name="Filho J.F."/>
            <person name="Monteiro K.M."/>
            <person name="Tyler K.M."/>
            <person name="de Almeida L.G."/>
            <person name="Ortiz M.F."/>
            <person name="Siervo M.A."/>
            <person name="de Moraes M.H."/>
            <person name="Cunha O.L."/>
            <person name="Mendonca-Neto R."/>
            <person name="Silva R."/>
            <person name="Teixeira S.M."/>
            <person name="Murta S.M."/>
            <person name="Sincero T.C."/>
            <person name="Mendes T.A."/>
            <person name="Urmenyi T.P."/>
            <person name="Silva V.G."/>
            <person name="da Rocha W.D."/>
            <person name="Andersson B."/>
            <person name="Romanha A.J."/>
            <person name="Steindel M."/>
            <person name="de Vasconcelos A.T."/>
            <person name="Grisard E.C."/>
        </authorList>
    </citation>
    <scope>NUCLEOTIDE SEQUENCE [LARGE SCALE GENOMIC DNA]</scope>
    <source>
        <strain evidence="5 6">SC58</strain>
    </source>
</reference>
<keyword evidence="3" id="KW-0862">Zinc</keyword>
<dbReference type="SMART" id="SM00547">
    <property type="entry name" value="ZnF_RBZ"/>
    <property type="match status" value="5"/>
</dbReference>
<feature type="domain" description="RanBP2-type" evidence="4">
    <location>
        <begin position="181"/>
        <end position="200"/>
    </location>
</feature>
<gene>
    <name evidence="5" type="ORF">TRSC58_01718</name>
</gene>
<feature type="domain" description="RanBP2-type" evidence="4">
    <location>
        <begin position="240"/>
        <end position="259"/>
    </location>
</feature>
<dbReference type="AlphaFoldDB" id="A0A061J6R2"/>
<sequence>MRRWPFLVLGRSCLQRWRQVAMRGAATGGSVAHMRSCHPAEPAVSKSNTDAMEQPGGLPPWPVDAIEFNTRLPSGGHDKRRANEKHAALLVCSKASPMGPDTTHSGELPSPQIPTEQQWHEVHRVEKTEVGARALAAGGWVCGSCFRCMPHRSRSVCDFCHAVRHDAADAVAGWREDPTTWFCGRCREFNFERDFACRSCGLKRNAQLELRVVRHERVLDEIQRLPVGSVIVTRNRVTRWRCLRCSESNALQSSVCRHCGKERFDFTVTCPTCKVPQKLSNKQMYGSELADHIHVSRPFGLHNCFPRLAPEQRCTACRGSLHGATASTRSDAWLCGCGYVGNCATLSCTRCRFPRRPPQTAMLEELLRVWDFAGATNWYCEGCNHVNKASRHIVALERRGPSPLVDAEASTKRGGVLKVARIMHGVSHCECCGIQWHHQSLNDGQHWRCACHKVNHNDDTCCQVCRLPAVDDIRSDVLSSWSRGDWYCLRCQRQNYREKVICSCGEKRPQG</sequence>
<proteinExistence type="predicted"/>
<keyword evidence="6" id="KW-1185">Reference proteome</keyword>
<dbReference type="VEuPathDB" id="TriTrypDB:TRSC58_01718"/>
<dbReference type="GO" id="GO:0008270">
    <property type="term" value="F:zinc ion binding"/>
    <property type="evidence" value="ECO:0007669"/>
    <property type="project" value="UniProtKB-KW"/>
</dbReference>
<evidence type="ECO:0000256" key="3">
    <source>
        <dbReference type="ARBA" id="ARBA00022833"/>
    </source>
</evidence>
<evidence type="ECO:0000259" key="4">
    <source>
        <dbReference type="PROSITE" id="PS01358"/>
    </source>
</evidence>